<dbReference type="InterPro" id="IPR025646">
    <property type="entry name" value="DUF4350"/>
</dbReference>
<feature type="transmembrane region" description="Helical" evidence="1">
    <location>
        <begin position="22"/>
        <end position="42"/>
    </location>
</feature>
<keyword evidence="1" id="KW-1133">Transmembrane helix</keyword>
<keyword evidence="1" id="KW-0472">Membrane</keyword>
<evidence type="ECO:0000313" key="4">
    <source>
        <dbReference type="Proteomes" id="UP000633205"/>
    </source>
</evidence>
<organism evidence="3 4">
    <name type="scientific">Microbacterium faecale</name>
    <dbReference type="NCBI Taxonomy" id="1804630"/>
    <lineage>
        <taxon>Bacteria</taxon>
        <taxon>Bacillati</taxon>
        <taxon>Actinomycetota</taxon>
        <taxon>Actinomycetes</taxon>
        <taxon>Micrococcales</taxon>
        <taxon>Microbacteriaceae</taxon>
        <taxon>Microbacterium</taxon>
    </lineage>
</organism>
<evidence type="ECO:0000313" key="3">
    <source>
        <dbReference type="EMBL" id="GGD35445.1"/>
    </source>
</evidence>
<reference evidence="3" key="1">
    <citation type="journal article" date="2014" name="Int. J. Syst. Evol. Microbiol.">
        <title>Complete genome sequence of Corynebacterium casei LMG S-19264T (=DSM 44701T), isolated from a smear-ripened cheese.</title>
        <authorList>
            <consortium name="US DOE Joint Genome Institute (JGI-PGF)"/>
            <person name="Walter F."/>
            <person name="Albersmeier A."/>
            <person name="Kalinowski J."/>
            <person name="Ruckert C."/>
        </authorList>
    </citation>
    <scope>NUCLEOTIDE SEQUENCE</scope>
    <source>
        <strain evidence="3">CGMCC 1.15152</strain>
    </source>
</reference>
<proteinExistence type="predicted"/>
<dbReference type="RefSeq" id="WP_188711654.1">
    <property type="nucleotide sequence ID" value="NZ_BMHO01000001.1"/>
</dbReference>
<protein>
    <recommendedName>
        <fullName evidence="2">DUF4350 domain-containing protein</fullName>
    </recommendedName>
</protein>
<name>A0A917DGN2_9MICO</name>
<gene>
    <name evidence="3" type="ORF">GCM10010915_14960</name>
</gene>
<evidence type="ECO:0000259" key="2">
    <source>
        <dbReference type="Pfam" id="PF14258"/>
    </source>
</evidence>
<keyword evidence="4" id="KW-1185">Reference proteome</keyword>
<feature type="transmembrane region" description="Helical" evidence="1">
    <location>
        <begin position="254"/>
        <end position="272"/>
    </location>
</feature>
<dbReference type="EMBL" id="BMHO01000001">
    <property type="protein sequence ID" value="GGD35445.1"/>
    <property type="molecule type" value="Genomic_DNA"/>
</dbReference>
<reference evidence="3" key="2">
    <citation type="submission" date="2020-09" db="EMBL/GenBank/DDBJ databases">
        <authorList>
            <person name="Sun Q."/>
            <person name="Zhou Y."/>
        </authorList>
    </citation>
    <scope>NUCLEOTIDE SEQUENCE</scope>
    <source>
        <strain evidence="3">CGMCC 1.15152</strain>
    </source>
</reference>
<dbReference type="AlphaFoldDB" id="A0A917DGN2"/>
<dbReference type="Proteomes" id="UP000633205">
    <property type="component" value="Unassembled WGS sequence"/>
</dbReference>
<comment type="caution">
    <text evidence="3">The sequence shown here is derived from an EMBL/GenBank/DDBJ whole genome shotgun (WGS) entry which is preliminary data.</text>
</comment>
<feature type="domain" description="DUF4350" evidence="2">
    <location>
        <begin position="55"/>
        <end position="223"/>
    </location>
</feature>
<keyword evidence="1" id="KW-0812">Transmembrane</keyword>
<accession>A0A917DGN2</accession>
<evidence type="ECO:0000256" key="1">
    <source>
        <dbReference type="SAM" id="Phobius"/>
    </source>
</evidence>
<dbReference type="Pfam" id="PF14258">
    <property type="entry name" value="DUF4350"/>
    <property type="match status" value="1"/>
</dbReference>
<sequence length="392" mass="41083">MSLVHTADRADQAPRASRAKRAWSWVGIIALIVVVGGAFAVFDREWEAPEPLAADSPRYDGALAVTTLLRERGVDVVEVDRLAAARDELTGDATLVVTDPAVLDADDLRDLATDASDLVVLGGDAVALEAVIEGTGFAAYGGSDPVSPACDLPVAVNAGAIIPGTAYDLGSDATGCYPVDDGYALLTADIDPDSTVTVLDGAAVLVNEHLASEGHAALALGLLGGHDRLIWYMPSYDDASADGIPALGDFVPTWVTPVLVLATLVGIAAAVWRGRRFGPLVAETLPVTVRASETLDGRARLYRAADDPAHALAALRRGAAARLARRLGLSSDGSAEELAHAIAAALGRDPRAVLQTWTAQPHNEAEFAELAEHLRDLEHALERIDPWEGRAR</sequence>